<proteinExistence type="predicted"/>
<feature type="region of interest" description="Disordered" evidence="1">
    <location>
        <begin position="292"/>
        <end position="345"/>
    </location>
</feature>
<evidence type="ECO:0000313" key="2">
    <source>
        <dbReference type="EMBL" id="KAL0633684.1"/>
    </source>
</evidence>
<feature type="compositionally biased region" description="Basic residues" evidence="1">
    <location>
        <begin position="234"/>
        <end position="247"/>
    </location>
</feature>
<dbReference type="Proteomes" id="UP001447188">
    <property type="component" value="Unassembled WGS sequence"/>
</dbReference>
<feature type="region of interest" description="Disordered" evidence="1">
    <location>
        <begin position="227"/>
        <end position="277"/>
    </location>
</feature>
<protein>
    <submittedName>
        <fullName evidence="2">Uncharacterized protein</fullName>
    </submittedName>
</protein>
<keyword evidence="3" id="KW-1185">Reference proteome</keyword>
<organism evidence="2 3">
    <name type="scientific">Discina gigas</name>
    <dbReference type="NCBI Taxonomy" id="1032678"/>
    <lineage>
        <taxon>Eukaryota</taxon>
        <taxon>Fungi</taxon>
        <taxon>Dikarya</taxon>
        <taxon>Ascomycota</taxon>
        <taxon>Pezizomycotina</taxon>
        <taxon>Pezizomycetes</taxon>
        <taxon>Pezizales</taxon>
        <taxon>Discinaceae</taxon>
        <taxon>Discina</taxon>
    </lineage>
</organism>
<feature type="region of interest" description="Disordered" evidence="1">
    <location>
        <begin position="146"/>
        <end position="209"/>
    </location>
</feature>
<sequence>MNIQNDITGMRIRVDESIAGDGNDAGNETSHASETVHVLEQAGDSYIQSLSAMKLEQILFNSGRKERYNLVRQALGLSLEKWIPFVQIINQGHSFINKKDWDAWAWVEIIGLRANPDKPRDIVVVCLKAIACMMMCGGSMNCFSSHEGGPGNDSRRRATGPVGYNAVTPSQSTRDPISRYNSIENAPSGPRFQNVPTGPRAMSIPSGPRITTGARIRLLTNTHSATVRSDGRRVTSHTIRKRSRPGKLPKVPSGQCPQGIANGGTKAEPTAVGNGGGELSRLITEMISHYSSNQNVSAKGETKTESTNIGQNRDIGDSAQDSIPTTPANGPPGNGPLINGFAAPMGQHMTPEEYMLRQEAYDHTNDEWVVDVNMDANPHIDMKREADSIIESPDLSTSQQLEDPTVAPPAAADLPLLQSLATPTDFHRSISFYINTPFIQLPYGSMFINGGGPPMYQLVQLHGHVSLAYFVAELRYKHSITPELIVCAIEIVLGDKLFFLDHLDWAKSEVEWTMVLGSMLLGEKQVAYVSVSVGMNGMGGMAEV</sequence>
<gene>
    <name evidence="2" type="ORF">Q9L58_007407</name>
</gene>
<feature type="compositionally biased region" description="Polar residues" evidence="1">
    <location>
        <begin position="167"/>
        <end position="185"/>
    </location>
</feature>
<evidence type="ECO:0000256" key="1">
    <source>
        <dbReference type="SAM" id="MobiDB-lite"/>
    </source>
</evidence>
<accession>A0ABR3GCI9</accession>
<comment type="caution">
    <text evidence="2">The sequence shown here is derived from an EMBL/GenBank/DDBJ whole genome shotgun (WGS) entry which is preliminary data.</text>
</comment>
<dbReference type="EMBL" id="JBBBZM010000117">
    <property type="protein sequence ID" value="KAL0633684.1"/>
    <property type="molecule type" value="Genomic_DNA"/>
</dbReference>
<evidence type="ECO:0000313" key="3">
    <source>
        <dbReference type="Proteomes" id="UP001447188"/>
    </source>
</evidence>
<reference evidence="2 3" key="1">
    <citation type="submission" date="2024-02" db="EMBL/GenBank/DDBJ databases">
        <title>Discinaceae phylogenomics.</title>
        <authorList>
            <person name="Dirks A.C."/>
            <person name="James T.Y."/>
        </authorList>
    </citation>
    <scope>NUCLEOTIDE SEQUENCE [LARGE SCALE GENOMIC DNA]</scope>
    <source>
        <strain evidence="2 3">ACD0624</strain>
    </source>
</reference>
<name>A0ABR3GCI9_9PEZI</name>